<dbReference type="AlphaFoldDB" id="A0AAD5V4E1"/>
<evidence type="ECO:0000256" key="1">
    <source>
        <dbReference type="ARBA" id="ARBA00004651"/>
    </source>
</evidence>
<dbReference type="GO" id="GO:0005886">
    <property type="term" value="C:plasma membrane"/>
    <property type="evidence" value="ECO:0007669"/>
    <property type="project" value="UniProtKB-SubCell"/>
</dbReference>
<dbReference type="PANTHER" id="PTHR23517">
    <property type="entry name" value="RESISTANCE PROTEIN MDTM, PUTATIVE-RELATED-RELATED"/>
    <property type="match status" value="1"/>
</dbReference>
<keyword evidence="5 7" id="KW-1133">Transmembrane helix</keyword>
<dbReference type="InterPro" id="IPR020846">
    <property type="entry name" value="MFS_dom"/>
</dbReference>
<dbReference type="Pfam" id="PF07690">
    <property type="entry name" value="MFS_1"/>
    <property type="match status" value="1"/>
</dbReference>
<keyword evidence="10" id="KW-1185">Reference proteome</keyword>
<evidence type="ECO:0000313" key="10">
    <source>
        <dbReference type="Proteomes" id="UP001212997"/>
    </source>
</evidence>
<proteinExistence type="predicted"/>
<feature type="transmembrane region" description="Helical" evidence="7">
    <location>
        <begin position="98"/>
        <end position="119"/>
    </location>
</feature>
<evidence type="ECO:0000256" key="6">
    <source>
        <dbReference type="ARBA" id="ARBA00023136"/>
    </source>
</evidence>
<evidence type="ECO:0000313" key="9">
    <source>
        <dbReference type="EMBL" id="KAJ3482153.1"/>
    </source>
</evidence>
<evidence type="ECO:0000256" key="3">
    <source>
        <dbReference type="ARBA" id="ARBA00022475"/>
    </source>
</evidence>
<feature type="transmembrane region" description="Helical" evidence="7">
    <location>
        <begin position="139"/>
        <end position="157"/>
    </location>
</feature>
<feature type="transmembrane region" description="Helical" evidence="7">
    <location>
        <begin position="70"/>
        <end position="91"/>
    </location>
</feature>
<comment type="caution">
    <text evidence="9">The sequence shown here is derived from an EMBL/GenBank/DDBJ whole genome shotgun (WGS) entry which is preliminary data.</text>
</comment>
<sequence length="205" mass="21079">MNFLKRAVFWTYNTTNMLQAMSFFPVSLYIAVFATSISSPLSATIVLALFNVSGVLGQIFIGYLSDVLPYPWIMFSSSLGSAIAAFLLWGFADTLTQVFAFAIIFGGLAGGFSSVSFAAASDSASPNPEQAPMAMGASALVKGLAAIIGPIISGILLESGKSSSIGSSGSYGKFGFGPVEIFVGSCAMATSVSSLAVAATRRLAA</sequence>
<name>A0AAD5V4E1_9APHY</name>
<feature type="transmembrane region" description="Helical" evidence="7">
    <location>
        <begin position="45"/>
        <end position="64"/>
    </location>
</feature>
<dbReference type="EMBL" id="JANAWD010000286">
    <property type="protein sequence ID" value="KAJ3482153.1"/>
    <property type="molecule type" value="Genomic_DNA"/>
</dbReference>
<dbReference type="SUPFAM" id="SSF103473">
    <property type="entry name" value="MFS general substrate transporter"/>
    <property type="match status" value="1"/>
</dbReference>
<organism evidence="9 10">
    <name type="scientific">Meripilus lineatus</name>
    <dbReference type="NCBI Taxonomy" id="2056292"/>
    <lineage>
        <taxon>Eukaryota</taxon>
        <taxon>Fungi</taxon>
        <taxon>Dikarya</taxon>
        <taxon>Basidiomycota</taxon>
        <taxon>Agaricomycotina</taxon>
        <taxon>Agaricomycetes</taxon>
        <taxon>Polyporales</taxon>
        <taxon>Meripilaceae</taxon>
        <taxon>Meripilus</taxon>
    </lineage>
</organism>
<keyword evidence="6 7" id="KW-0472">Membrane</keyword>
<reference evidence="9" key="1">
    <citation type="submission" date="2022-07" db="EMBL/GenBank/DDBJ databases">
        <title>Genome Sequence of Physisporinus lineatus.</title>
        <authorList>
            <person name="Buettner E."/>
        </authorList>
    </citation>
    <scope>NUCLEOTIDE SEQUENCE</scope>
    <source>
        <strain evidence="9">VT162</strain>
    </source>
</reference>
<gene>
    <name evidence="9" type="ORF">NLI96_g7172</name>
</gene>
<keyword evidence="2" id="KW-0813">Transport</keyword>
<dbReference type="Gene3D" id="1.20.1250.20">
    <property type="entry name" value="MFS general substrate transporter like domains"/>
    <property type="match status" value="1"/>
</dbReference>
<evidence type="ECO:0000256" key="5">
    <source>
        <dbReference type="ARBA" id="ARBA00022989"/>
    </source>
</evidence>
<evidence type="ECO:0000259" key="8">
    <source>
        <dbReference type="PROSITE" id="PS50850"/>
    </source>
</evidence>
<dbReference type="PANTHER" id="PTHR23517:SF2">
    <property type="entry name" value="MULTIDRUG RESISTANCE PROTEIN MDTH"/>
    <property type="match status" value="1"/>
</dbReference>
<comment type="subcellular location">
    <subcellularLocation>
        <location evidence="1">Cell membrane</location>
        <topology evidence="1">Multi-pass membrane protein</topology>
    </subcellularLocation>
</comment>
<dbReference type="InterPro" id="IPR011701">
    <property type="entry name" value="MFS"/>
</dbReference>
<keyword evidence="4 7" id="KW-0812">Transmembrane</keyword>
<evidence type="ECO:0000256" key="7">
    <source>
        <dbReference type="SAM" id="Phobius"/>
    </source>
</evidence>
<dbReference type="GO" id="GO:0022857">
    <property type="term" value="F:transmembrane transporter activity"/>
    <property type="evidence" value="ECO:0007669"/>
    <property type="project" value="InterPro"/>
</dbReference>
<dbReference type="InterPro" id="IPR036259">
    <property type="entry name" value="MFS_trans_sf"/>
</dbReference>
<evidence type="ECO:0000256" key="2">
    <source>
        <dbReference type="ARBA" id="ARBA00022448"/>
    </source>
</evidence>
<protein>
    <recommendedName>
        <fullName evidence="8">Major facilitator superfamily (MFS) profile domain-containing protein</fullName>
    </recommendedName>
</protein>
<feature type="domain" description="Major facilitator superfamily (MFS) profile" evidence="8">
    <location>
        <begin position="1"/>
        <end position="202"/>
    </location>
</feature>
<keyword evidence="3" id="KW-1003">Cell membrane</keyword>
<dbReference type="Proteomes" id="UP001212997">
    <property type="component" value="Unassembled WGS sequence"/>
</dbReference>
<accession>A0AAD5V4E1</accession>
<dbReference type="InterPro" id="IPR050171">
    <property type="entry name" value="MFS_Transporters"/>
</dbReference>
<dbReference type="PROSITE" id="PS50850">
    <property type="entry name" value="MFS"/>
    <property type="match status" value="1"/>
</dbReference>
<feature type="transmembrane region" description="Helical" evidence="7">
    <location>
        <begin position="20"/>
        <end position="38"/>
    </location>
</feature>
<evidence type="ECO:0000256" key="4">
    <source>
        <dbReference type="ARBA" id="ARBA00022692"/>
    </source>
</evidence>